<dbReference type="AlphaFoldDB" id="A0A346D3Q8"/>
<dbReference type="Pfam" id="PF03634">
    <property type="entry name" value="TCP"/>
    <property type="match status" value="1"/>
</dbReference>
<evidence type="ECO:0000256" key="5">
    <source>
        <dbReference type="ARBA" id="ARBA00023163"/>
    </source>
</evidence>
<dbReference type="EMBL" id="MG593491">
    <property type="protein sequence ID" value="AXM05076.1"/>
    <property type="molecule type" value="Genomic_DNA"/>
</dbReference>
<name>A0A346D3Q8_GAIPU</name>
<keyword evidence="6" id="KW-0539">Nucleus</keyword>
<keyword evidence="2" id="KW-0217">Developmental protein</keyword>
<accession>A0A346D3Q8</accession>
<evidence type="ECO:0000256" key="1">
    <source>
        <dbReference type="ARBA" id="ARBA00004123"/>
    </source>
</evidence>
<feature type="domain" description="TCP" evidence="7">
    <location>
        <begin position="92"/>
        <end position="150"/>
    </location>
</feature>
<dbReference type="PANTHER" id="PTHR31072">
    <property type="entry name" value="TRANSCRIPTION FACTOR TCP4-RELATED"/>
    <property type="match status" value="1"/>
</dbReference>
<dbReference type="GO" id="GO:0005634">
    <property type="term" value="C:nucleus"/>
    <property type="evidence" value="ECO:0007669"/>
    <property type="project" value="UniProtKB-SubCell"/>
</dbReference>
<dbReference type="PANTHER" id="PTHR31072:SF224">
    <property type="entry name" value="TRANSCRIPTION FACTOR TCP1"/>
    <property type="match status" value="1"/>
</dbReference>
<dbReference type="PROSITE" id="PS51369">
    <property type="entry name" value="TCP"/>
    <property type="match status" value="1"/>
</dbReference>
<evidence type="ECO:0000256" key="3">
    <source>
        <dbReference type="ARBA" id="ARBA00023015"/>
    </source>
</evidence>
<dbReference type="InterPro" id="IPR005333">
    <property type="entry name" value="Transcription_factor_TCP"/>
</dbReference>
<organism evidence="9">
    <name type="scientific">Gaillardia pulchella</name>
    <name type="common">Indian blanket</name>
    <dbReference type="NCBI Taxonomy" id="128738"/>
    <lineage>
        <taxon>Eukaryota</taxon>
        <taxon>Viridiplantae</taxon>
        <taxon>Streptophyta</taxon>
        <taxon>Embryophyta</taxon>
        <taxon>Tracheophyta</taxon>
        <taxon>Spermatophyta</taxon>
        <taxon>Magnoliopsida</taxon>
        <taxon>eudicotyledons</taxon>
        <taxon>Gunneridae</taxon>
        <taxon>Pentapetalae</taxon>
        <taxon>asterids</taxon>
        <taxon>campanulids</taxon>
        <taxon>Asterales</taxon>
        <taxon>Asteraceae</taxon>
        <taxon>Asteroideae</taxon>
        <taxon>Heliantheae alliance</taxon>
        <taxon>Helenieae</taxon>
        <taxon>Gaillardiinae</taxon>
        <taxon>Gaillardia</taxon>
    </lineage>
</organism>
<protein>
    <submittedName>
        <fullName evidence="9">Cycloidea-like protein</fullName>
    </submittedName>
</protein>
<evidence type="ECO:0000259" key="8">
    <source>
        <dbReference type="PROSITE" id="PS51370"/>
    </source>
</evidence>
<comment type="subcellular location">
    <subcellularLocation>
        <location evidence="1">Nucleus</location>
    </subcellularLocation>
</comment>
<dbReference type="InterPro" id="IPR017888">
    <property type="entry name" value="CYC/TB1_R_domain"/>
</dbReference>
<feature type="domain" description="R" evidence="8">
    <location>
        <begin position="212"/>
        <end position="229"/>
    </location>
</feature>
<dbReference type="InterPro" id="IPR017887">
    <property type="entry name" value="TF_TCP_subgr"/>
</dbReference>
<proteinExistence type="predicted"/>
<reference evidence="9" key="1">
    <citation type="journal article" date="2018" name="Front. Plant Sci.">
        <title>Patterning the Asteraceae Capitulum: Duplications and Differential Expression of the Flower Symmetry CYC2-Like Genes.</title>
        <authorList>
            <person name="Chen J."/>
            <person name="Shen C.Z."/>
            <person name="Guo Y.P."/>
            <person name="Rao G.Y."/>
        </authorList>
    </citation>
    <scope>NUCLEOTIDE SEQUENCE</scope>
</reference>
<sequence>MFSSNPFNSFFDHEKEGVYFSHNDHNHNPFPSTDCFNFPPPVTDYFASNTQDLDGQMQVLEKGVCGLQNCDDYNDLLESVVYPPKKKVVTQKKDGHSKIYTAQGPRDRGVRLSIDIARKFFVLQDLLGFDKASKTLDWLFTKSKKAIKELVEETKQSSSSTVSTNQCEIAFLDTINGGSEEDKGQKNLAHKFLDGERKKVTQKYKSGVHARDQSRAEARARARERTKQKLRIKEMDESKKVTDDFNPASPSNITLQSSSWGRLESHSDYNGFFPESMLEQRVSVSSSTFYSYNQNFVVSDEWISQISSKDDL</sequence>
<evidence type="ECO:0000313" key="9">
    <source>
        <dbReference type="EMBL" id="AXM05076.1"/>
    </source>
</evidence>
<keyword evidence="5" id="KW-0804">Transcription</keyword>
<dbReference type="GO" id="GO:2000032">
    <property type="term" value="P:regulation of secondary shoot formation"/>
    <property type="evidence" value="ECO:0007669"/>
    <property type="project" value="TreeGrafter"/>
</dbReference>
<keyword evidence="4" id="KW-0238">DNA-binding</keyword>
<dbReference type="PROSITE" id="PS51370">
    <property type="entry name" value="R"/>
    <property type="match status" value="1"/>
</dbReference>
<evidence type="ECO:0000256" key="2">
    <source>
        <dbReference type="ARBA" id="ARBA00022473"/>
    </source>
</evidence>
<dbReference type="GO" id="GO:0003700">
    <property type="term" value="F:DNA-binding transcription factor activity"/>
    <property type="evidence" value="ECO:0007669"/>
    <property type="project" value="InterPro"/>
</dbReference>
<evidence type="ECO:0000256" key="6">
    <source>
        <dbReference type="ARBA" id="ARBA00023242"/>
    </source>
</evidence>
<evidence type="ECO:0000256" key="4">
    <source>
        <dbReference type="ARBA" id="ARBA00023125"/>
    </source>
</evidence>
<dbReference type="GO" id="GO:0043565">
    <property type="term" value="F:sequence-specific DNA binding"/>
    <property type="evidence" value="ECO:0007669"/>
    <property type="project" value="TreeGrafter"/>
</dbReference>
<keyword evidence="3" id="KW-0805">Transcription regulation</keyword>
<evidence type="ECO:0000259" key="7">
    <source>
        <dbReference type="PROSITE" id="PS51369"/>
    </source>
</evidence>